<sequence length="300" mass="31811">MAMALAGPAAAQIVVGKPTKTATVRPRALETAPRDNTGGKLLATGGVTQVEGAGGGGLTPWAVITGYGTDDQVGANAFLTKVYADDYRLTAYGGAIGLFDRVELSAAKHVFDTRQVGAALGLGKGYEFRQTVLGAKVRLFGDAIIDQDSWLPQVSAGIQYKDNERDSLLKAIGARSGNGTDFYVSATKLLLEHSLLLNGTVRMTKANEIGILGFGGTGNGYEPMVEGSVGYLINRNLLVGVEYRSKPDNLAIVKESDWFDLFVAWVPTKNVSLTVAYADLGTVAIRDKQKALYLSLQVGF</sequence>
<dbReference type="Proteomes" id="UP000234752">
    <property type="component" value="Chromosome eg_1"/>
</dbReference>
<dbReference type="OrthoDB" id="9126735at2"/>
<accession>A0A2K9NES6</accession>
<dbReference type="KEGG" id="ncb:C0V82_01870"/>
<dbReference type="AlphaFoldDB" id="A0A2K9NES6"/>
<proteinExistence type="predicted"/>
<reference evidence="1 2" key="1">
    <citation type="submission" date="2017-12" db="EMBL/GenBank/DDBJ databases">
        <title>Genomes of bacteria within cyanobacterial aggregates.</title>
        <authorList>
            <person name="Cai H."/>
        </authorList>
    </citation>
    <scope>NUCLEOTIDE SEQUENCE [LARGE SCALE GENOMIC DNA]</scope>
    <source>
        <strain evidence="1 2">TH16</strain>
    </source>
</reference>
<dbReference type="InterPro" id="IPR021393">
    <property type="entry name" value="DUF3034"/>
</dbReference>
<evidence type="ECO:0000313" key="2">
    <source>
        <dbReference type="Proteomes" id="UP000234752"/>
    </source>
</evidence>
<protein>
    <submittedName>
        <fullName evidence="1">DUF3034 domain-containing protein</fullName>
    </submittedName>
</protein>
<name>A0A2K9NES6_9PROT</name>
<dbReference type="Pfam" id="PF11231">
    <property type="entry name" value="DUF3034"/>
    <property type="match status" value="1"/>
</dbReference>
<evidence type="ECO:0000313" key="1">
    <source>
        <dbReference type="EMBL" id="AUN31594.1"/>
    </source>
</evidence>
<gene>
    <name evidence="1" type="ORF">C0V82_01870</name>
</gene>
<keyword evidence="2" id="KW-1185">Reference proteome</keyword>
<organism evidence="1 2">
    <name type="scientific">Niveispirillum cyanobacteriorum</name>
    <dbReference type="NCBI Taxonomy" id="1612173"/>
    <lineage>
        <taxon>Bacteria</taxon>
        <taxon>Pseudomonadati</taxon>
        <taxon>Pseudomonadota</taxon>
        <taxon>Alphaproteobacteria</taxon>
        <taxon>Rhodospirillales</taxon>
        <taxon>Azospirillaceae</taxon>
        <taxon>Niveispirillum</taxon>
    </lineage>
</organism>
<dbReference type="EMBL" id="CP025611">
    <property type="protein sequence ID" value="AUN31594.1"/>
    <property type="molecule type" value="Genomic_DNA"/>
</dbReference>